<reference evidence="3" key="1">
    <citation type="journal article" date="2019" name="Int. J. Syst. Evol. Microbiol.">
        <title>The Global Catalogue of Microorganisms (GCM) 10K type strain sequencing project: providing services to taxonomists for standard genome sequencing and annotation.</title>
        <authorList>
            <consortium name="The Broad Institute Genomics Platform"/>
            <consortium name="The Broad Institute Genome Sequencing Center for Infectious Disease"/>
            <person name="Wu L."/>
            <person name="Ma J."/>
        </authorList>
    </citation>
    <scope>NUCLEOTIDE SEQUENCE [LARGE SCALE GENOMIC DNA]</scope>
    <source>
        <strain evidence="3">CGMCC 4.5798</strain>
    </source>
</reference>
<feature type="compositionally biased region" description="Basic and acidic residues" evidence="1">
    <location>
        <begin position="117"/>
        <end position="128"/>
    </location>
</feature>
<comment type="caution">
    <text evidence="2">The sequence shown here is derived from an EMBL/GenBank/DDBJ whole genome shotgun (WGS) entry which is preliminary data.</text>
</comment>
<dbReference type="RefSeq" id="WP_379772625.1">
    <property type="nucleotide sequence ID" value="NZ_JBHSMZ010000014.1"/>
</dbReference>
<protein>
    <submittedName>
        <fullName evidence="2">Uncharacterized protein</fullName>
    </submittedName>
</protein>
<gene>
    <name evidence="2" type="ORF">ACFPO9_17305</name>
</gene>
<accession>A0ABW0RZN2</accession>
<evidence type="ECO:0000256" key="1">
    <source>
        <dbReference type="SAM" id="MobiDB-lite"/>
    </source>
</evidence>
<sequence length="143" mass="15438">MAKDNSQGSGVQYKVLLKPTDVGLLVMKRMERPHLDKSAELRRLIELGYAAEQAGFILDGTILRHAGRMWETQPEFAGAGRHVAHAEVPVPVRPHPGEQPTAQGQQDEVVGSGGGGDRPEKRPEDKGATARSTLQNNLRGLSG</sequence>
<keyword evidence="3" id="KW-1185">Reference proteome</keyword>
<dbReference type="EMBL" id="JBHSMZ010000014">
    <property type="protein sequence ID" value="MFC5550276.1"/>
    <property type="molecule type" value="Genomic_DNA"/>
</dbReference>
<feature type="compositionally biased region" description="Polar residues" evidence="1">
    <location>
        <begin position="130"/>
        <end position="143"/>
    </location>
</feature>
<evidence type="ECO:0000313" key="3">
    <source>
        <dbReference type="Proteomes" id="UP001596086"/>
    </source>
</evidence>
<evidence type="ECO:0000313" key="2">
    <source>
        <dbReference type="EMBL" id="MFC5550276.1"/>
    </source>
</evidence>
<organism evidence="2 3">
    <name type="scientific">Massilia aerilata</name>
    <dbReference type="NCBI Taxonomy" id="453817"/>
    <lineage>
        <taxon>Bacteria</taxon>
        <taxon>Pseudomonadati</taxon>
        <taxon>Pseudomonadota</taxon>
        <taxon>Betaproteobacteria</taxon>
        <taxon>Burkholderiales</taxon>
        <taxon>Oxalobacteraceae</taxon>
        <taxon>Telluria group</taxon>
        <taxon>Massilia</taxon>
    </lineage>
</organism>
<name>A0ABW0RZN2_9BURK</name>
<feature type="region of interest" description="Disordered" evidence="1">
    <location>
        <begin position="76"/>
        <end position="143"/>
    </location>
</feature>
<dbReference type="Proteomes" id="UP001596086">
    <property type="component" value="Unassembled WGS sequence"/>
</dbReference>
<proteinExistence type="predicted"/>